<feature type="chain" id="PRO_5025046423" evidence="2">
    <location>
        <begin position="27"/>
        <end position="580"/>
    </location>
</feature>
<sequence length="580" mass="62485">MRPHSSPCLSRTAAALALALMLSACGGDDAQPTASTQTVEQGTAAPAVPNTPAPQPDAASTVVTACSNCAALDAHTYAGAGIGVWQHVNDTNDTLDVPVRIDGLTGQDVTLVFANTTGTAQPMPPISLTATRQPWQLDRNGASVANASAASIVGRSMHDAIGEFNRRGWVDFAGERTAQPGLYRSVQPVDPGHVGDSRTWYHSDNTARTATLMRQAQVSDGTTVNLWVEADEWAPSRIGTTLADTLMNAFVPAGRIYDILTAVGGPLWGPHNYTNLLSGNGRPIDIVILNFDRNGEPFGDVGYFFSRNAIKRTATENLYGNDSISLYLDSETLYLGGAQGVQNSTMTLAHEGMHMQNFYRRGVLHGWPAMYDSWLEEGTAMMIEDFAAEGITPGYSPLADVRYLDYVARREGSYNCSLVHWTPFTNTCESYSVSGSFGAFLNRQLGLGFYKTLLYNVSSPDTLAVLDAAIREAVPGSGFADQWRKFSVTAAGMMVSPFTAGYGFPERFDGGFHLNKINPLFLQVFRTYVTTLPAAIQPYASVPILRLAVKGSFTEVVKVPPGITLSIIVQDFGDVEDTED</sequence>
<keyword evidence="2" id="KW-0732">Signal</keyword>
<feature type="signal peptide" evidence="2">
    <location>
        <begin position="1"/>
        <end position="26"/>
    </location>
</feature>
<accession>A0A5P2H8N5</accession>
<feature type="compositionally biased region" description="Polar residues" evidence="1">
    <location>
        <begin position="32"/>
        <end position="41"/>
    </location>
</feature>
<evidence type="ECO:0000313" key="3">
    <source>
        <dbReference type="EMBL" id="QET04422.1"/>
    </source>
</evidence>
<dbReference type="AlphaFoldDB" id="A0A5P2H8N5"/>
<evidence type="ECO:0000313" key="4">
    <source>
        <dbReference type="Proteomes" id="UP000322822"/>
    </source>
</evidence>
<dbReference type="OrthoDB" id="8949730at2"/>
<evidence type="ECO:0000256" key="1">
    <source>
        <dbReference type="SAM" id="MobiDB-lite"/>
    </source>
</evidence>
<name>A0A5P2H8N5_9BURK</name>
<dbReference type="InterPro" id="IPR019501">
    <property type="entry name" value="Peptidase_M30_hyicolysin"/>
</dbReference>
<protein>
    <submittedName>
        <fullName evidence="3">Hemagglutinin</fullName>
    </submittedName>
</protein>
<feature type="region of interest" description="Disordered" evidence="1">
    <location>
        <begin position="29"/>
        <end position="58"/>
    </location>
</feature>
<dbReference type="EMBL" id="CP044067">
    <property type="protein sequence ID" value="QET04422.1"/>
    <property type="molecule type" value="Genomic_DNA"/>
</dbReference>
<dbReference type="PROSITE" id="PS51257">
    <property type="entry name" value="PROKAR_LIPOPROTEIN"/>
    <property type="match status" value="1"/>
</dbReference>
<proteinExistence type="predicted"/>
<organism evidence="3 4">
    <name type="scientific">Cupriavidus pauculus</name>
    <dbReference type="NCBI Taxonomy" id="82633"/>
    <lineage>
        <taxon>Bacteria</taxon>
        <taxon>Pseudomonadati</taxon>
        <taxon>Pseudomonadota</taxon>
        <taxon>Betaproteobacteria</taxon>
        <taxon>Burkholderiales</taxon>
        <taxon>Burkholderiaceae</taxon>
        <taxon>Cupriavidus</taxon>
    </lineage>
</organism>
<dbReference type="Proteomes" id="UP000322822">
    <property type="component" value="Chromosome 2"/>
</dbReference>
<evidence type="ECO:0000256" key="2">
    <source>
        <dbReference type="SAM" id="SignalP"/>
    </source>
</evidence>
<dbReference type="RefSeq" id="WP_150374484.1">
    <property type="nucleotide sequence ID" value="NZ_CP044067.1"/>
</dbReference>
<dbReference type="Pfam" id="PF10460">
    <property type="entry name" value="Peptidase_M30"/>
    <property type="match status" value="1"/>
</dbReference>
<gene>
    <name evidence="3" type="ORF">FOB72_20050</name>
</gene>
<reference evidence="3 4" key="1">
    <citation type="submission" date="2019-09" db="EMBL/GenBank/DDBJ databases">
        <title>FDA dAtabase for Regulatory Grade micrObial Sequences (FDA-ARGOS): Supporting development and validation of Infectious Disease Dx tests.</title>
        <authorList>
            <person name="Sciortino C."/>
            <person name="Tallon L."/>
            <person name="Sadzewicz L."/>
            <person name="Vavikolanu K."/>
            <person name="Mehta A."/>
            <person name="Aluvathingal J."/>
            <person name="Nadendla S."/>
            <person name="Nandy P."/>
            <person name="Geyer C."/>
            <person name="Yan Y."/>
            <person name="Sichtig H."/>
        </authorList>
    </citation>
    <scope>NUCLEOTIDE SEQUENCE [LARGE SCALE GENOMIC DNA]</scope>
    <source>
        <strain evidence="3 4">FDAARGOS_664</strain>
    </source>
</reference>